<reference evidence="2 3" key="1">
    <citation type="submission" date="2019-07" db="EMBL/GenBank/DDBJ databases">
        <title>R&amp;d 2014.</title>
        <authorList>
            <person name="Klenk H.-P."/>
        </authorList>
    </citation>
    <scope>NUCLEOTIDE SEQUENCE [LARGE SCALE GENOMIC DNA]</scope>
    <source>
        <strain evidence="2 3">DSM 43868</strain>
    </source>
</reference>
<evidence type="ECO:0000313" key="3">
    <source>
        <dbReference type="Proteomes" id="UP000319825"/>
    </source>
</evidence>
<dbReference type="EMBL" id="VLKE01000002">
    <property type="protein sequence ID" value="TWH62291.1"/>
    <property type="molecule type" value="Genomic_DNA"/>
</dbReference>
<proteinExistence type="predicted"/>
<dbReference type="AlphaFoldDB" id="A0A562HU75"/>
<gene>
    <name evidence="2" type="ORF">JD77_06342</name>
</gene>
<sequence length="213" mass="22311">MTDRQIEREVTSGPVLRCRYTACRAELAYSGRGRPPEYCPDRRWPGGKTCKQLAADERAAELAAGLDVPLAAYRDATARVLPAVQALSGELAAVVEAMRAVDGSAVARIAEAEAAAVAAVERAQTAEAERDKAVRDAGTARAETAAAAEARRTAERRAATPRPRPSGRPPRRGGGSSTPNAPRAGPRPPPASAPRPSSPRRSAGRLPRPGPPT</sequence>
<organism evidence="2 3">
    <name type="scientific">Micromonospora olivasterospora</name>
    <dbReference type="NCBI Taxonomy" id="1880"/>
    <lineage>
        <taxon>Bacteria</taxon>
        <taxon>Bacillati</taxon>
        <taxon>Actinomycetota</taxon>
        <taxon>Actinomycetes</taxon>
        <taxon>Micromonosporales</taxon>
        <taxon>Micromonosporaceae</taxon>
        <taxon>Micromonospora</taxon>
    </lineage>
</organism>
<feature type="compositionally biased region" description="Low complexity" evidence="1">
    <location>
        <begin position="137"/>
        <end position="148"/>
    </location>
</feature>
<evidence type="ECO:0000256" key="1">
    <source>
        <dbReference type="SAM" id="MobiDB-lite"/>
    </source>
</evidence>
<protein>
    <submittedName>
        <fullName evidence="2">Uncharacterized protein</fullName>
    </submittedName>
</protein>
<evidence type="ECO:0000313" key="2">
    <source>
        <dbReference type="EMBL" id="TWH62291.1"/>
    </source>
</evidence>
<accession>A0A562HU75</accession>
<dbReference type="Proteomes" id="UP000319825">
    <property type="component" value="Unassembled WGS sequence"/>
</dbReference>
<name>A0A562HU75_MICOL</name>
<feature type="compositionally biased region" description="Pro residues" evidence="1">
    <location>
        <begin position="185"/>
        <end position="197"/>
    </location>
</feature>
<feature type="region of interest" description="Disordered" evidence="1">
    <location>
        <begin position="124"/>
        <end position="213"/>
    </location>
</feature>
<keyword evidence="3" id="KW-1185">Reference proteome</keyword>
<dbReference type="RefSeq" id="WP_246141387.1">
    <property type="nucleotide sequence ID" value="NZ_VLKE01000002.1"/>
</dbReference>
<comment type="caution">
    <text evidence="2">The sequence shown here is derived from an EMBL/GenBank/DDBJ whole genome shotgun (WGS) entry which is preliminary data.</text>
</comment>
<feature type="compositionally biased region" description="Basic and acidic residues" evidence="1">
    <location>
        <begin position="149"/>
        <end position="158"/>
    </location>
</feature>